<feature type="coiled-coil region" evidence="1">
    <location>
        <begin position="1"/>
        <end position="32"/>
    </location>
</feature>
<proteinExistence type="predicted"/>
<evidence type="ECO:0000256" key="1">
    <source>
        <dbReference type="SAM" id="Coils"/>
    </source>
</evidence>
<keyword evidence="1" id="KW-0175">Coiled coil</keyword>
<keyword evidence="4" id="KW-1185">Reference proteome</keyword>
<feature type="region of interest" description="Disordered" evidence="2">
    <location>
        <begin position="40"/>
        <end position="73"/>
    </location>
</feature>
<accession>A0A7M5WLU8</accession>
<dbReference type="AlphaFoldDB" id="A0A7M5WLU8"/>
<reference evidence="3" key="1">
    <citation type="submission" date="2021-01" db="UniProtKB">
        <authorList>
            <consortium name="EnsemblMetazoa"/>
        </authorList>
    </citation>
    <scope>IDENTIFICATION</scope>
</reference>
<organism evidence="3 4">
    <name type="scientific">Clytia hemisphaerica</name>
    <dbReference type="NCBI Taxonomy" id="252671"/>
    <lineage>
        <taxon>Eukaryota</taxon>
        <taxon>Metazoa</taxon>
        <taxon>Cnidaria</taxon>
        <taxon>Hydrozoa</taxon>
        <taxon>Hydroidolina</taxon>
        <taxon>Leptothecata</taxon>
        <taxon>Obeliida</taxon>
        <taxon>Clytiidae</taxon>
        <taxon>Clytia</taxon>
    </lineage>
</organism>
<evidence type="ECO:0000313" key="3">
    <source>
        <dbReference type="EnsemblMetazoa" id="CLYHEMP010207.1"/>
    </source>
</evidence>
<sequence>MEEQQLQAQLAQKQAQKVAKQEEDRLNEAMALWFSAYSASKPTNNNNNNNNFNYHQRHQRGGQKRKIENEEDRDVREFGSWVARGGFFENSTEKVVDEQKARAYVRYARQKKKMGHSHTDTHLEFGRWVKTGGQLYGYSH</sequence>
<protein>
    <submittedName>
        <fullName evidence="3">Uncharacterized protein</fullName>
    </submittedName>
</protein>
<feature type="compositionally biased region" description="Low complexity" evidence="2">
    <location>
        <begin position="44"/>
        <end position="53"/>
    </location>
</feature>
<name>A0A7M5WLU8_9CNID</name>
<feature type="compositionally biased region" description="Basic residues" evidence="2">
    <location>
        <begin position="55"/>
        <end position="64"/>
    </location>
</feature>
<evidence type="ECO:0000313" key="4">
    <source>
        <dbReference type="Proteomes" id="UP000594262"/>
    </source>
</evidence>
<dbReference type="Proteomes" id="UP000594262">
    <property type="component" value="Unplaced"/>
</dbReference>
<dbReference type="EnsemblMetazoa" id="CLYHEMT010207.2">
    <property type="protein sequence ID" value="CLYHEMP010207.2"/>
    <property type="gene ID" value="CLYHEMG010207"/>
</dbReference>
<dbReference type="EnsemblMetazoa" id="CLYHEMT010207.1">
    <property type="protein sequence ID" value="CLYHEMP010207.1"/>
    <property type="gene ID" value="CLYHEMG010207"/>
</dbReference>
<evidence type="ECO:0000256" key="2">
    <source>
        <dbReference type="SAM" id="MobiDB-lite"/>
    </source>
</evidence>